<name>A0A316E413_9BACT</name>
<organism evidence="1 2">
    <name type="scientific">Arcicella aurantiaca</name>
    <dbReference type="NCBI Taxonomy" id="591202"/>
    <lineage>
        <taxon>Bacteria</taxon>
        <taxon>Pseudomonadati</taxon>
        <taxon>Bacteroidota</taxon>
        <taxon>Cytophagia</taxon>
        <taxon>Cytophagales</taxon>
        <taxon>Flectobacillaceae</taxon>
        <taxon>Arcicella</taxon>
    </lineage>
</organism>
<comment type="caution">
    <text evidence="1">The sequence shown here is derived from an EMBL/GenBank/DDBJ whole genome shotgun (WGS) entry which is preliminary data.</text>
</comment>
<dbReference type="Proteomes" id="UP000245489">
    <property type="component" value="Unassembled WGS sequence"/>
</dbReference>
<evidence type="ECO:0000313" key="1">
    <source>
        <dbReference type="EMBL" id="PWK25144.1"/>
    </source>
</evidence>
<dbReference type="AlphaFoldDB" id="A0A316E413"/>
<dbReference type="EMBL" id="QGGO01000014">
    <property type="protein sequence ID" value="PWK25144.1"/>
    <property type="molecule type" value="Genomic_DNA"/>
</dbReference>
<sequence>MKENPKVKRLLSTTIIDLKSAKEDSTQFYFDVTPSINIHFTNKYQ</sequence>
<evidence type="ECO:0000313" key="2">
    <source>
        <dbReference type="Proteomes" id="UP000245489"/>
    </source>
</evidence>
<reference evidence="1 2" key="1">
    <citation type="submission" date="2018-05" db="EMBL/GenBank/DDBJ databases">
        <title>Genomic Encyclopedia of Archaeal and Bacterial Type Strains, Phase II (KMG-II): from individual species to whole genera.</title>
        <authorList>
            <person name="Goeker M."/>
        </authorList>
    </citation>
    <scope>NUCLEOTIDE SEQUENCE [LARGE SCALE GENOMIC DNA]</scope>
    <source>
        <strain evidence="1 2">DSM 22214</strain>
    </source>
</reference>
<protein>
    <submittedName>
        <fullName evidence="1">Uncharacterized protein</fullName>
    </submittedName>
</protein>
<gene>
    <name evidence="1" type="ORF">LV89_02770</name>
</gene>
<proteinExistence type="predicted"/>
<accession>A0A316E413</accession>
<keyword evidence="2" id="KW-1185">Reference proteome</keyword>